<evidence type="ECO:0008006" key="3">
    <source>
        <dbReference type="Google" id="ProtNLM"/>
    </source>
</evidence>
<reference evidence="1 2" key="1">
    <citation type="journal article" date="2019" name="Int. J. Syst. Evol. Microbiol.">
        <title>The Global Catalogue of Microorganisms (GCM) 10K type strain sequencing project: providing services to taxonomists for standard genome sequencing and annotation.</title>
        <authorList>
            <consortium name="The Broad Institute Genomics Platform"/>
            <consortium name="The Broad Institute Genome Sequencing Center for Infectious Disease"/>
            <person name="Wu L."/>
            <person name="Ma J."/>
        </authorList>
    </citation>
    <scope>NUCLEOTIDE SEQUENCE [LARGE SCALE GENOMIC DNA]</scope>
    <source>
        <strain evidence="1 2">JCM 11444</strain>
    </source>
</reference>
<gene>
    <name evidence="1" type="ORF">GCM10009575_045810</name>
</gene>
<dbReference type="Proteomes" id="UP001500418">
    <property type="component" value="Unassembled WGS sequence"/>
</dbReference>
<accession>A0ABN1Q070</accession>
<sequence length="110" mass="11134">MAATGDPVAGGLIRRQAGEILAQHRVAAGRLDLLAAPHALVLGGGVLQARHRQLHDQIVAGARAQAPLVEISVVESPPVVGAALLAVDALGTAAVAEQPIRAALTIGPRR</sequence>
<evidence type="ECO:0000313" key="1">
    <source>
        <dbReference type="EMBL" id="GAA0935462.1"/>
    </source>
</evidence>
<dbReference type="EMBL" id="BAAAID010000028">
    <property type="protein sequence ID" value="GAA0935462.1"/>
    <property type="molecule type" value="Genomic_DNA"/>
</dbReference>
<proteinExistence type="predicted"/>
<name>A0ABN1Q070_9ACTN</name>
<comment type="caution">
    <text evidence="1">The sequence shown here is derived from an EMBL/GenBank/DDBJ whole genome shotgun (WGS) entry which is preliminary data.</text>
</comment>
<protein>
    <recommendedName>
        <fullName evidence="3">ROK family protein</fullName>
    </recommendedName>
</protein>
<evidence type="ECO:0000313" key="2">
    <source>
        <dbReference type="Proteomes" id="UP001500418"/>
    </source>
</evidence>
<keyword evidence="2" id="KW-1185">Reference proteome</keyword>
<organism evidence="1 2">
    <name type="scientific">Streptomyces rhizosphaericus</name>
    <dbReference type="NCBI Taxonomy" id="114699"/>
    <lineage>
        <taxon>Bacteria</taxon>
        <taxon>Bacillati</taxon>
        <taxon>Actinomycetota</taxon>
        <taxon>Actinomycetes</taxon>
        <taxon>Kitasatosporales</taxon>
        <taxon>Streptomycetaceae</taxon>
        <taxon>Streptomyces</taxon>
        <taxon>Streptomyces violaceusniger group</taxon>
    </lineage>
</organism>